<protein>
    <recommendedName>
        <fullName evidence="4">DUF4403 family protein</fullName>
    </recommendedName>
</protein>
<organism evidence="2 3">
    <name type="scientific">Flaviaesturariibacter amylovorans</name>
    <dbReference type="NCBI Taxonomy" id="1084520"/>
    <lineage>
        <taxon>Bacteria</taxon>
        <taxon>Pseudomonadati</taxon>
        <taxon>Bacteroidota</taxon>
        <taxon>Chitinophagia</taxon>
        <taxon>Chitinophagales</taxon>
        <taxon>Chitinophagaceae</taxon>
        <taxon>Flaviaestuariibacter</taxon>
    </lineage>
</organism>
<evidence type="ECO:0008006" key="4">
    <source>
        <dbReference type="Google" id="ProtNLM"/>
    </source>
</evidence>
<dbReference type="EMBL" id="BAABGY010000007">
    <property type="protein sequence ID" value="GAA4331473.1"/>
    <property type="molecule type" value="Genomic_DNA"/>
</dbReference>
<sequence>MKRLLSAFLTLLSVVSFAQSRPDSARRLLDSLPESDIDIPITISLRPIFTLAENKVDTVFASPGWPDGWVQPDCKTRYKYRMRRSPLRFAASGTSFNLQFTGFYKIIGASRACYNSTVLSPWTPECSCGVKESERRVNIGFGASFQLLPDYRLLTKIVRPEPVALDKCTVCFWGQDVTKTVLDGIRANLDATKKAMEDSFAVVALRPYIQQAWNQLNAVYAIPGAGYFALHPKRLRMENLSAKNDLLNISIGISATPVVSLKRPDAPATTAPNLSNAAHPGGFNIYLEAALQYDSLSKVLTQYLLHKRFDVADGLFKKHIVVEGTRVSSDTTGNLRIEIDFSGSFNGSASFIGKPVYNAATKTIEVQDLEYDVRSRNLLIKTAKWLFSKRITSELKKHTSFPLTEYYATATRNLNEWLNKEWMKGIRGSGAVAELTLTGVFAQPEHLLIRSNCTGKLAVHVSEIAL</sequence>
<accession>A0ABP8GXT5</accession>
<feature type="chain" id="PRO_5045044585" description="DUF4403 family protein" evidence="1">
    <location>
        <begin position="19"/>
        <end position="466"/>
    </location>
</feature>
<dbReference type="InterPro" id="IPR025515">
    <property type="entry name" value="DUF4403"/>
</dbReference>
<dbReference type="Pfam" id="PF14356">
    <property type="entry name" value="DUF4403"/>
    <property type="match status" value="1"/>
</dbReference>
<dbReference type="Proteomes" id="UP001501725">
    <property type="component" value="Unassembled WGS sequence"/>
</dbReference>
<evidence type="ECO:0000313" key="3">
    <source>
        <dbReference type="Proteomes" id="UP001501725"/>
    </source>
</evidence>
<gene>
    <name evidence="2" type="ORF">GCM10023184_23350</name>
</gene>
<comment type="caution">
    <text evidence="2">The sequence shown here is derived from an EMBL/GenBank/DDBJ whole genome shotgun (WGS) entry which is preliminary data.</text>
</comment>
<evidence type="ECO:0000256" key="1">
    <source>
        <dbReference type="SAM" id="SignalP"/>
    </source>
</evidence>
<name>A0ABP8GXT5_9BACT</name>
<keyword evidence="1" id="KW-0732">Signal</keyword>
<reference evidence="3" key="1">
    <citation type="journal article" date="2019" name="Int. J. Syst. Evol. Microbiol.">
        <title>The Global Catalogue of Microorganisms (GCM) 10K type strain sequencing project: providing services to taxonomists for standard genome sequencing and annotation.</title>
        <authorList>
            <consortium name="The Broad Institute Genomics Platform"/>
            <consortium name="The Broad Institute Genome Sequencing Center for Infectious Disease"/>
            <person name="Wu L."/>
            <person name="Ma J."/>
        </authorList>
    </citation>
    <scope>NUCLEOTIDE SEQUENCE [LARGE SCALE GENOMIC DNA]</scope>
    <source>
        <strain evidence="3">JCM 17919</strain>
    </source>
</reference>
<dbReference type="RefSeq" id="WP_345255901.1">
    <property type="nucleotide sequence ID" value="NZ_BAABGY010000007.1"/>
</dbReference>
<feature type="signal peptide" evidence="1">
    <location>
        <begin position="1"/>
        <end position="18"/>
    </location>
</feature>
<proteinExistence type="predicted"/>
<evidence type="ECO:0000313" key="2">
    <source>
        <dbReference type="EMBL" id="GAA4331473.1"/>
    </source>
</evidence>
<keyword evidence="3" id="KW-1185">Reference proteome</keyword>